<dbReference type="EMBL" id="CAKXAJ010018845">
    <property type="protein sequence ID" value="CAH2217949.1"/>
    <property type="molecule type" value="Genomic_DNA"/>
</dbReference>
<reference evidence="1" key="1">
    <citation type="submission" date="2022-03" db="EMBL/GenBank/DDBJ databases">
        <authorList>
            <person name="Lindestad O."/>
        </authorList>
    </citation>
    <scope>NUCLEOTIDE SEQUENCE</scope>
</reference>
<proteinExistence type="predicted"/>
<sequence length="79" mass="8873">MQNHPIKGGHSKLFDVFDNASSICCYVLKQKHWRQSTMLGKLNLRICGPGMQWNTIPPNVDIGHGLMFLMMSQLLAGIC</sequence>
<keyword evidence="2" id="KW-1185">Reference proteome</keyword>
<dbReference type="AlphaFoldDB" id="A0A8S4QTT0"/>
<protein>
    <submittedName>
        <fullName evidence="1">Jg27760 protein</fullName>
    </submittedName>
</protein>
<dbReference type="Proteomes" id="UP000838756">
    <property type="component" value="Unassembled WGS sequence"/>
</dbReference>
<accession>A0A8S4QTT0</accession>
<evidence type="ECO:0000313" key="1">
    <source>
        <dbReference type="EMBL" id="CAH2217949.1"/>
    </source>
</evidence>
<evidence type="ECO:0000313" key="2">
    <source>
        <dbReference type="Proteomes" id="UP000838756"/>
    </source>
</evidence>
<organism evidence="1 2">
    <name type="scientific">Pararge aegeria aegeria</name>
    <dbReference type="NCBI Taxonomy" id="348720"/>
    <lineage>
        <taxon>Eukaryota</taxon>
        <taxon>Metazoa</taxon>
        <taxon>Ecdysozoa</taxon>
        <taxon>Arthropoda</taxon>
        <taxon>Hexapoda</taxon>
        <taxon>Insecta</taxon>
        <taxon>Pterygota</taxon>
        <taxon>Neoptera</taxon>
        <taxon>Endopterygota</taxon>
        <taxon>Lepidoptera</taxon>
        <taxon>Glossata</taxon>
        <taxon>Ditrysia</taxon>
        <taxon>Papilionoidea</taxon>
        <taxon>Nymphalidae</taxon>
        <taxon>Satyrinae</taxon>
        <taxon>Satyrini</taxon>
        <taxon>Parargina</taxon>
        <taxon>Pararge</taxon>
    </lineage>
</organism>
<name>A0A8S4QTT0_9NEOP</name>
<gene>
    <name evidence="1" type="primary">jg27760</name>
    <name evidence="1" type="ORF">PAEG_LOCUS5825</name>
</gene>
<comment type="caution">
    <text evidence="1">The sequence shown here is derived from an EMBL/GenBank/DDBJ whole genome shotgun (WGS) entry which is preliminary data.</text>
</comment>